<keyword evidence="2" id="KW-1185">Reference proteome</keyword>
<comment type="caution">
    <text evidence="1">The sequence shown here is derived from an EMBL/GenBank/DDBJ whole genome shotgun (WGS) entry which is preliminary data.</text>
</comment>
<organism evidence="1 2">
    <name type="scientific">Acropora cervicornis</name>
    <name type="common">Staghorn coral</name>
    <dbReference type="NCBI Taxonomy" id="6130"/>
    <lineage>
        <taxon>Eukaryota</taxon>
        <taxon>Metazoa</taxon>
        <taxon>Cnidaria</taxon>
        <taxon>Anthozoa</taxon>
        <taxon>Hexacorallia</taxon>
        <taxon>Scleractinia</taxon>
        <taxon>Astrocoeniina</taxon>
        <taxon>Acroporidae</taxon>
        <taxon>Acropora</taxon>
    </lineage>
</organism>
<proteinExistence type="predicted"/>
<reference evidence="1" key="2">
    <citation type="journal article" date="2023" name="Science">
        <title>Genomic signatures of disease resistance in endangered staghorn corals.</title>
        <authorList>
            <person name="Vollmer S.V."/>
            <person name="Selwyn J.D."/>
            <person name="Despard B.A."/>
            <person name="Roesel C.L."/>
        </authorList>
    </citation>
    <scope>NUCLEOTIDE SEQUENCE</scope>
    <source>
        <strain evidence="1">K2</strain>
    </source>
</reference>
<evidence type="ECO:0000313" key="1">
    <source>
        <dbReference type="EMBL" id="KAK2557825.1"/>
    </source>
</evidence>
<dbReference type="AlphaFoldDB" id="A0AAD9V201"/>
<reference evidence="1" key="1">
    <citation type="journal article" date="2023" name="G3 (Bethesda)">
        <title>Whole genome assembly and annotation of the endangered Caribbean coral Acropora cervicornis.</title>
        <authorList>
            <person name="Selwyn J.D."/>
            <person name="Vollmer S.V."/>
        </authorList>
    </citation>
    <scope>NUCLEOTIDE SEQUENCE</scope>
    <source>
        <strain evidence="1">K2</strain>
    </source>
</reference>
<dbReference type="EMBL" id="JARQWQ010000047">
    <property type="protein sequence ID" value="KAK2557825.1"/>
    <property type="molecule type" value="Genomic_DNA"/>
</dbReference>
<name>A0AAD9V201_ACRCE</name>
<gene>
    <name evidence="1" type="ORF">P5673_019796</name>
</gene>
<accession>A0AAD9V201</accession>
<sequence>MEIRSITISFAARKAKEFRKQESDLQKRLGVIDKSISNSCDNQNIEDKLKEFDKLKNEFNRLYEIKGKGAIFRSKARCVEYGEKPTKYFFNMEKKSYNKKVISELKRSDGKTVVNEQEIMTAIQTFYENLYSSDIDHITPSEVVSSVTTSLFDFIWCKKPDKIKRQVMY</sequence>
<protein>
    <submittedName>
        <fullName evidence="1">Uncharacterized protein</fullName>
    </submittedName>
</protein>
<evidence type="ECO:0000313" key="2">
    <source>
        <dbReference type="Proteomes" id="UP001249851"/>
    </source>
</evidence>
<dbReference type="Proteomes" id="UP001249851">
    <property type="component" value="Unassembled WGS sequence"/>
</dbReference>